<reference evidence="4" key="1">
    <citation type="submission" date="2013-10" db="EMBL/GenBank/DDBJ databases">
        <title>Genome sequencing of Onchocerca volvulus.</title>
        <authorList>
            <person name="Cotton J."/>
            <person name="Tsai J."/>
            <person name="Stanley E."/>
            <person name="Tracey A."/>
            <person name="Holroyd N."/>
            <person name="Lustigman S."/>
            <person name="Berriman M."/>
        </authorList>
    </citation>
    <scope>NUCLEOTIDE SEQUENCE</scope>
</reference>
<keyword evidence="2" id="KW-0812">Transmembrane</keyword>
<keyword evidence="2" id="KW-1133">Transmembrane helix</keyword>
<evidence type="ECO:0000256" key="1">
    <source>
        <dbReference type="SAM" id="MobiDB-lite"/>
    </source>
</evidence>
<proteinExistence type="predicted"/>
<sequence length="308" mass="34555">MPVAKIIITDEELSDEILQLNSANFSLRVALIFLIVTVVIFAVMQLIKLIGQIWKISKKTTETDFFFDSETPEVIIHAKDRKSRKKSKRRRPKYSLPSKKMKFQLSLTNEREGEAISNSAIIAKMKKEKTEEKESHSLPIYPKNEAQTLFLNKPYFPTFLAPDENQNAAEIKVVSHDETQNLSDELPVPDIQDSLAFSGNKSLIPVTNLQKLSSTTPISGKQTSTLPMIKGQDSLMATDNQKPFPSVDNAEQRNLTAEVKDQEHGFLPAKLQDSLMVVNSQTPLQPAGSAEQPHLRMASKPEETKPVQ</sequence>
<evidence type="ECO:0000313" key="3">
    <source>
        <dbReference type="EnsemblMetazoa" id="OVOC9558.1"/>
    </source>
</evidence>
<reference evidence="3" key="2">
    <citation type="submission" date="2022-06" db="UniProtKB">
        <authorList>
            <consortium name="EnsemblMetazoa"/>
        </authorList>
    </citation>
    <scope>IDENTIFICATION</scope>
</reference>
<feature type="region of interest" description="Disordered" evidence="1">
    <location>
        <begin position="280"/>
        <end position="308"/>
    </location>
</feature>
<dbReference type="Proteomes" id="UP000024404">
    <property type="component" value="Unassembled WGS sequence"/>
</dbReference>
<feature type="compositionally biased region" description="Basic and acidic residues" evidence="1">
    <location>
        <begin position="299"/>
        <end position="308"/>
    </location>
</feature>
<feature type="transmembrane region" description="Helical" evidence="2">
    <location>
        <begin position="29"/>
        <end position="50"/>
    </location>
</feature>
<dbReference type="EnsemblMetazoa" id="OVOC9558.1">
    <property type="protein sequence ID" value="OVOC9558.1"/>
    <property type="gene ID" value="WBGene00246367"/>
</dbReference>
<keyword evidence="4" id="KW-1185">Reference proteome</keyword>
<protein>
    <submittedName>
        <fullName evidence="3">Uncharacterized protein</fullName>
    </submittedName>
</protein>
<evidence type="ECO:0000256" key="2">
    <source>
        <dbReference type="SAM" id="Phobius"/>
    </source>
</evidence>
<accession>A0A8R1U2R8</accession>
<dbReference type="EMBL" id="CMVM020000283">
    <property type="status" value="NOT_ANNOTATED_CDS"/>
    <property type="molecule type" value="Genomic_DNA"/>
</dbReference>
<organism evidence="3 4">
    <name type="scientific">Onchocerca volvulus</name>
    <dbReference type="NCBI Taxonomy" id="6282"/>
    <lineage>
        <taxon>Eukaryota</taxon>
        <taxon>Metazoa</taxon>
        <taxon>Ecdysozoa</taxon>
        <taxon>Nematoda</taxon>
        <taxon>Chromadorea</taxon>
        <taxon>Rhabditida</taxon>
        <taxon>Spirurina</taxon>
        <taxon>Spiruromorpha</taxon>
        <taxon>Filarioidea</taxon>
        <taxon>Onchocercidae</taxon>
        <taxon>Onchocerca</taxon>
    </lineage>
</organism>
<keyword evidence="2" id="KW-0472">Membrane</keyword>
<dbReference type="AlphaFoldDB" id="A0A8R1U2R8"/>
<evidence type="ECO:0000313" key="4">
    <source>
        <dbReference type="Proteomes" id="UP000024404"/>
    </source>
</evidence>
<dbReference type="OMA" id="TEANVIM"/>
<name>A0A8R1U2R8_ONCVO</name>